<sequence>MDLQSSLREVLLCLLEKDIDVSSIRIVYEGKNENYEVDEELVKVMKELPHLYDENHDLYHNKRKKRKSWVVISKLLNLDVATAQCRWQELLDTFIQEYTDFPPLGKPLQKKKSHELTLFDKMLWLVPYLPKCLEASTATTKVQFEEMNHFENNVSTEEKEVNNVEISLPPVSDQFLMMAIGEVLQGFSSEKKLKFRRDMLELLQTYIVSYKK</sequence>
<dbReference type="GO" id="GO:0005667">
    <property type="term" value="C:transcription regulator complex"/>
    <property type="evidence" value="ECO:0007669"/>
    <property type="project" value="TreeGrafter"/>
</dbReference>
<evidence type="ECO:0000313" key="3">
    <source>
        <dbReference type="Proteomes" id="UP001168821"/>
    </source>
</evidence>
<keyword evidence="3" id="KW-1185">Reference proteome</keyword>
<evidence type="ECO:0000259" key="1">
    <source>
        <dbReference type="PROSITE" id="PS51029"/>
    </source>
</evidence>
<proteinExistence type="predicted"/>
<dbReference type="Proteomes" id="UP001168821">
    <property type="component" value="Unassembled WGS sequence"/>
</dbReference>
<dbReference type="InterPro" id="IPR006578">
    <property type="entry name" value="MADF-dom"/>
</dbReference>
<dbReference type="GO" id="GO:0005634">
    <property type="term" value="C:nucleus"/>
    <property type="evidence" value="ECO:0007669"/>
    <property type="project" value="TreeGrafter"/>
</dbReference>
<dbReference type="PROSITE" id="PS51029">
    <property type="entry name" value="MADF"/>
    <property type="match status" value="1"/>
</dbReference>
<dbReference type="Pfam" id="PF10545">
    <property type="entry name" value="MADF_DNA_bdg"/>
    <property type="match status" value="1"/>
</dbReference>
<dbReference type="PANTHER" id="PTHR12243:SF60">
    <property type="entry name" value="SI:CH211-15D5.12-RELATED"/>
    <property type="match status" value="1"/>
</dbReference>
<reference evidence="2" key="1">
    <citation type="journal article" date="2023" name="G3 (Bethesda)">
        <title>Whole genome assemblies of Zophobas morio and Tenebrio molitor.</title>
        <authorList>
            <person name="Kaur S."/>
            <person name="Stinson S.A."/>
            <person name="diCenzo G.C."/>
        </authorList>
    </citation>
    <scope>NUCLEOTIDE SEQUENCE</scope>
    <source>
        <strain evidence="2">QUZm001</strain>
    </source>
</reference>
<dbReference type="PANTHER" id="PTHR12243">
    <property type="entry name" value="MADF DOMAIN TRANSCRIPTION FACTOR"/>
    <property type="match status" value="1"/>
</dbReference>
<organism evidence="2 3">
    <name type="scientific">Zophobas morio</name>
    <dbReference type="NCBI Taxonomy" id="2755281"/>
    <lineage>
        <taxon>Eukaryota</taxon>
        <taxon>Metazoa</taxon>
        <taxon>Ecdysozoa</taxon>
        <taxon>Arthropoda</taxon>
        <taxon>Hexapoda</taxon>
        <taxon>Insecta</taxon>
        <taxon>Pterygota</taxon>
        <taxon>Neoptera</taxon>
        <taxon>Endopterygota</taxon>
        <taxon>Coleoptera</taxon>
        <taxon>Polyphaga</taxon>
        <taxon>Cucujiformia</taxon>
        <taxon>Tenebrionidae</taxon>
        <taxon>Zophobas</taxon>
    </lineage>
</organism>
<protein>
    <recommendedName>
        <fullName evidence="1">MADF domain-containing protein</fullName>
    </recommendedName>
</protein>
<name>A0AA38IFB1_9CUCU</name>
<dbReference type="InterPro" id="IPR039353">
    <property type="entry name" value="TF_Adf1"/>
</dbReference>
<gene>
    <name evidence="2" type="ORF">Zmor_014788</name>
</gene>
<dbReference type="EMBL" id="JALNTZ010000004">
    <property type="protein sequence ID" value="KAJ3655667.1"/>
    <property type="molecule type" value="Genomic_DNA"/>
</dbReference>
<feature type="domain" description="MADF" evidence="1">
    <location>
        <begin position="40"/>
        <end position="130"/>
    </location>
</feature>
<dbReference type="AlphaFoldDB" id="A0AA38IFB1"/>
<dbReference type="GO" id="GO:0006357">
    <property type="term" value="P:regulation of transcription by RNA polymerase II"/>
    <property type="evidence" value="ECO:0007669"/>
    <property type="project" value="TreeGrafter"/>
</dbReference>
<evidence type="ECO:0000313" key="2">
    <source>
        <dbReference type="EMBL" id="KAJ3655667.1"/>
    </source>
</evidence>
<comment type="caution">
    <text evidence="2">The sequence shown here is derived from an EMBL/GenBank/DDBJ whole genome shotgun (WGS) entry which is preliminary data.</text>
</comment>
<dbReference type="SMART" id="SM00595">
    <property type="entry name" value="MADF"/>
    <property type="match status" value="1"/>
</dbReference>
<accession>A0AA38IFB1</accession>